<sequence length="310" mass="34872">MQLQFITTPEQHQIAYAVIGSIDKTPILFLHGGPGSDSHPEHAKLFNPDKHYVVMFDQRGCGRSTPSGDIEHNTTQYLINDIEQLRLTLNINCWKVYGGSWGATLALEYAKQYPAHVISIILRGSFAARKQDLDWFIQPDGIAQQHPENYQKLCRQLIPAAGQPLTSRLYELLINRNEERAYQAALSWDHWEATVMDVPVPKEESDPKQRLQRINNKRVYAHYCHHQFFIGEDGVLPGLDKLRDIPVTLIHGRHDPVCPLSAAETLAEALPKAELIVAKAGHGLHEAAIREALILHNAGSDRTPPAIPLY</sequence>
<feature type="domain" description="AB hydrolase-1" evidence="13">
    <location>
        <begin position="26"/>
        <end position="285"/>
    </location>
</feature>
<dbReference type="PIRSF" id="PIRSF006431">
    <property type="entry name" value="Pept_S33"/>
    <property type="match status" value="1"/>
</dbReference>
<evidence type="ECO:0000256" key="2">
    <source>
        <dbReference type="ARBA" id="ARBA00004496"/>
    </source>
</evidence>
<dbReference type="PRINTS" id="PR00793">
    <property type="entry name" value="PROAMNOPTASE"/>
</dbReference>
<dbReference type="InterPro" id="IPR002410">
    <property type="entry name" value="Peptidase_S33"/>
</dbReference>
<evidence type="ECO:0000256" key="4">
    <source>
        <dbReference type="ARBA" id="ARBA00012568"/>
    </source>
</evidence>
<proteinExistence type="inferred from homology"/>
<organism evidence="14">
    <name type="scientific">uncultured Thiotrichaceae bacterium</name>
    <dbReference type="NCBI Taxonomy" id="298394"/>
    <lineage>
        <taxon>Bacteria</taxon>
        <taxon>Pseudomonadati</taxon>
        <taxon>Pseudomonadota</taxon>
        <taxon>Gammaproteobacteria</taxon>
        <taxon>Thiotrichales</taxon>
        <taxon>Thiotrichaceae</taxon>
        <taxon>environmental samples</taxon>
    </lineage>
</organism>
<evidence type="ECO:0000256" key="6">
    <source>
        <dbReference type="ARBA" id="ARBA00022438"/>
    </source>
</evidence>
<keyword evidence="8 11" id="KW-0645">Protease</keyword>
<dbReference type="PANTHER" id="PTHR43722">
    <property type="entry name" value="PROLINE IMINOPEPTIDASE"/>
    <property type="match status" value="1"/>
</dbReference>
<name>A0A6S6SWL4_9GAMM</name>
<evidence type="ECO:0000256" key="8">
    <source>
        <dbReference type="ARBA" id="ARBA00022670"/>
    </source>
</evidence>
<dbReference type="GO" id="GO:0004177">
    <property type="term" value="F:aminopeptidase activity"/>
    <property type="evidence" value="ECO:0007669"/>
    <property type="project" value="UniProtKB-UniRule"/>
</dbReference>
<feature type="active site" evidence="12">
    <location>
        <position position="255"/>
    </location>
</feature>
<feature type="active site" description="Proton donor" evidence="12">
    <location>
        <position position="282"/>
    </location>
</feature>
<evidence type="ECO:0000256" key="3">
    <source>
        <dbReference type="ARBA" id="ARBA00010088"/>
    </source>
</evidence>
<evidence type="ECO:0000259" key="13">
    <source>
        <dbReference type="Pfam" id="PF00561"/>
    </source>
</evidence>
<dbReference type="EMBL" id="CACVAV010000113">
    <property type="protein sequence ID" value="CAA6807378.1"/>
    <property type="molecule type" value="Genomic_DNA"/>
</dbReference>
<comment type="catalytic activity">
    <reaction evidence="1 11">
        <text>Release of N-terminal proline from a peptide.</text>
        <dbReference type="EC" id="3.4.11.5"/>
    </reaction>
</comment>
<evidence type="ECO:0000256" key="11">
    <source>
        <dbReference type="PIRNR" id="PIRNR006431"/>
    </source>
</evidence>
<dbReference type="InterPro" id="IPR005944">
    <property type="entry name" value="Pro_iminopeptidase"/>
</dbReference>
<evidence type="ECO:0000313" key="14">
    <source>
        <dbReference type="EMBL" id="CAA6807378.1"/>
    </source>
</evidence>
<dbReference type="GO" id="GO:0006508">
    <property type="term" value="P:proteolysis"/>
    <property type="evidence" value="ECO:0007669"/>
    <property type="project" value="UniProtKB-KW"/>
</dbReference>
<accession>A0A6S6SWL4</accession>
<dbReference type="PANTHER" id="PTHR43722:SF1">
    <property type="entry name" value="PROLINE IMINOPEPTIDASE"/>
    <property type="match status" value="1"/>
</dbReference>
<protein>
    <recommendedName>
        <fullName evidence="5 11">Proline iminopeptidase</fullName>
        <shortName evidence="11">PIP</shortName>
        <ecNumber evidence="4 11">3.4.11.5</ecNumber>
    </recommendedName>
    <alternativeName>
        <fullName evidence="10 11">Prolyl aminopeptidase</fullName>
    </alternativeName>
</protein>
<gene>
    <name evidence="14" type="ORF">HELGO_WM32946</name>
</gene>
<comment type="similarity">
    <text evidence="3 11">Belongs to the peptidase S33 family.</text>
</comment>
<comment type="subcellular location">
    <subcellularLocation>
        <location evidence="2 11">Cytoplasm</location>
    </subcellularLocation>
</comment>
<evidence type="ECO:0000256" key="9">
    <source>
        <dbReference type="ARBA" id="ARBA00022801"/>
    </source>
</evidence>
<keyword evidence="9 11" id="KW-0378">Hydrolase</keyword>
<dbReference type="InterPro" id="IPR000073">
    <property type="entry name" value="AB_hydrolase_1"/>
</dbReference>
<dbReference type="GO" id="GO:0005737">
    <property type="term" value="C:cytoplasm"/>
    <property type="evidence" value="ECO:0007669"/>
    <property type="project" value="UniProtKB-SubCell"/>
</dbReference>
<dbReference type="InterPro" id="IPR029058">
    <property type="entry name" value="AB_hydrolase_fold"/>
</dbReference>
<reference evidence="14" key="1">
    <citation type="submission" date="2020-01" db="EMBL/GenBank/DDBJ databases">
        <authorList>
            <person name="Meier V. D."/>
            <person name="Meier V D."/>
        </authorList>
    </citation>
    <scope>NUCLEOTIDE SEQUENCE</scope>
    <source>
        <strain evidence="14">HLG_WM_MAG_08</strain>
    </source>
</reference>
<evidence type="ECO:0000256" key="7">
    <source>
        <dbReference type="ARBA" id="ARBA00022490"/>
    </source>
</evidence>
<dbReference type="AlphaFoldDB" id="A0A6S6SWL4"/>
<feature type="active site" description="Nucleophile" evidence="12">
    <location>
        <position position="100"/>
    </location>
</feature>
<evidence type="ECO:0000256" key="10">
    <source>
        <dbReference type="ARBA" id="ARBA00029605"/>
    </source>
</evidence>
<dbReference type="Pfam" id="PF00561">
    <property type="entry name" value="Abhydrolase_1"/>
    <property type="match status" value="1"/>
</dbReference>
<dbReference type="Gene3D" id="3.40.50.1820">
    <property type="entry name" value="alpha/beta hydrolase"/>
    <property type="match status" value="1"/>
</dbReference>
<keyword evidence="7 11" id="KW-0963">Cytoplasm</keyword>
<keyword evidence="6 11" id="KW-0031">Aminopeptidase</keyword>
<evidence type="ECO:0000256" key="12">
    <source>
        <dbReference type="PIRSR" id="PIRSR006431-1"/>
    </source>
</evidence>
<evidence type="ECO:0000256" key="1">
    <source>
        <dbReference type="ARBA" id="ARBA00001585"/>
    </source>
</evidence>
<evidence type="ECO:0000256" key="5">
    <source>
        <dbReference type="ARBA" id="ARBA00021843"/>
    </source>
</evidence>
<dbReference type="SUPFAM" id="SSF53474">
    <property type="entry name" value="alpha/beta-Hydrolases"/>
    <property type="match status" value="1"/>
</dbReference>
<dbReference type="EC" id="3.4.11.5" evidence="4 11"/>